<reference evidence="7 8" key="1">
    <citation type="journal article" date="2020" name="Nature">
        <title>Six reference-quality genomes reveal evolution of bat adaptations.</title>
        <authorList>
            <person name="Jebb D."/>
            <person name="Huang Z."/>
            <person name="Pippel M."/>
            <person name="Hughes G.M."/>
            <person name="Lavrichenko K."/>
            <person name="Devanna P."/>
            <person name="Winkler S."/>
            <person name="Jermiin L.S."/>
            <person name="Skirmuntt E.C."/>
            <person name="Katzourakis A."/>
            <person name="Burkitt-Gray L."/>
            <person name="Ray D.A."/>
            <person name="Sullivan K.A.M."/>
            <person name="Roscito J.G."/>
            <person name="Kirilenko B.M."/>
            <person name="Davalos L.M."/>
            <person name="Corthals A.P."/>
            <person name="Power M.L."/>
            <person name="Jones G."/>
            <person name="Ransome R.D."/>
            <person name="Dechmann D.K.N."/>
            <person name="Locatelli A.G."/>
            <person name="Puechmaille S.J."/>
            <person name="Fedrigo O."/>
            <person name="Jarvis E.D."/>
            <person name="Hiller M."/>
            <person name="Vernes S.C."/>
            <person name="Myers E.W."/>
            <person name="Teeling E.C."/>
        </authorList>
    </citation>
    <scope>NUCLEOTIDE SEQUENCE [LARGE SCALE GENOMIC DNA]</scope>
    <source>
        <strain evidence="7">MRhiFer1</strain>
        <tissue evidence="7">Lung</tissue>
    </source>
</reference>
<dbReference type="InterPro" id="IPR052297">
    <property type="entry name" value="RING-CH-type_E3_ubiq-ligase"/>
</dbReference>
<dbReference type="AlphaFoldDB" id="A0A7J7TE20"/>
<keyword evidence="4" id="KW-0808">Transferase</keyword>
<keyword evidence="5" id="KW-0833">Ubl conjugation pathway</keyword>
<accession>A0A7J7TE20</accession>
<dbReference type="Proteomes" id="UP000585614">
    <property type="component" value="Unassembled WGS sequence"/>
</dbReference>
<dbReference type="PANTHER" id="PTHR14471">
    <property type="entry name" value="MARCH7/10 E3 UBIQUITIN PROTEIN LIGASE FAMILY MEMBER"/>
    <property type="match status" value="1"/>
</dbReference>
<comment type="catalytic activity">
    <reaction evidence="1">
        <text>S-ubiquitinyl-[E2 ubiquitin-conjugating enzyme]-L-cysteine + [acceptor protein]-L-lysine = [E2 ubiquitin-conjugating enzyme]-L-cysteine + N(6)-ubiquitinyl-[acceptor protein]-L-lysine.</text>
        <dbReference type="EC" id="2.3.2.27"/>
    </reaction>
</comment>
<name>A0A7J7TE20_RHIFE</name>
<dbReference type="EMBL" id="JACAGC010000020">
    <property type="protein sequence ID" value="KAF6299026.1"/>
    <property type="molecule type" value="Genomic_DNA"/>
</dbReference>
<feature type="compositionally biased region" description="Basic and acidic residues" evidence="6">
    <location>
        <begin position="36"/>
        <end position="49"/>
    </location>
</feature>
<evidence type="ECO:0000256" key="3">
    <source>
        <dbReference type="ARBA" id="ARBA00012483"/>
    </source>
</evidence>
<evidence type="ECO:0000256" key="4">
    <source>
        <dbReference type="ARBA" id="ARBA00022679"/>
    </source>
</evidence>
<protein>
    <recommendedName>
        <fullName evidence="3">RING-type E3 ubiquitin transferase</fullName>
        <ecNumber evidence="3">2.3.2.27</ecNumber>
    </recommendedName>
</protein>
<evidence type="ECO:0000256" key="1">
    <source>
        <dbReference type="ARBA" id="ARBA00000900"/>
    </source>
</evidence>
<dbReference type="GO" id="GO:0061630">
    <property type="term" value="F:ubiquitin protein ligase activity"/>
    <property type="evidence" value="ECO:0007669"/>
    <property type="project" value="UniProtKB-EC"/>
</dbReference>
<comment type="caution">
    <text evidence="7">The sequence shown here is derived from an EMBL/GenBank/DDBJ whole genome shotgun (WGS) entry which is preliminary data.</text>
</comment>
<dbReference type="EC" id="2.3.2.27" evidence="3"/>
<evidence type="ECO:0000256" key="5">
    <source>
        <dbReference type="ARBA" id="ARBA00022786"/>
    </source>
</evidence>
<evidence type="ECO:0000256" key="6">
    <source>
        <dbReference type="SAM" id="MobiDB-lite"/>
    </source>
</evidence>
<gene>
    <name evidence="7" type="ORF">mRhiFer1_010714</name>
</gene>
<organism evidence="7 8">
    <name type="scientific">Rhinolophus ferrumequinum</name>
    <name type="common">Greater horseshoe bat</name>
    <dbReference type="NCBI Taxonomy" id="59479"/>
    <lineage>
        <taxon>Eukaryota</taxon>
        <taxon>Metazoa</taxon>
        <taxon>Chordata</taxon>
        <taxon>Craniata</taxon>
        <taxon>Vertebrata</taxon>
        <taxon>Euteleostomi</taxon>
        <taxon>Mammalia</taxon>
        <taxon>Eutheria</taxon>
        <taxon>Laurasiatheria</taxon>
        <taxon>Chiroptera</taxon>
        <taxon>Yinpterochiroptera</taxon>
        <taxon>Rhinolophoidea</taxon>
        <taxon>Rhinolophidae</taxon>
        <taxon>Rhinolophinae</taxon>
        <taxon>Rhinolophus</taxon>
    </lineage>
</organism>
<evidence type="ECO:0000256" key="2">
    <source>
        <dbReference type="ARBA" id="ARBA00004906"/>
    </source>
</evidence>
<proteinExistence type="predicted"/>
<sequence>MLHEARDRQKFVSEVLYLRHMQHKVDSEYQACLRQQEYRKDPNEKKRDQSGGQETNFERSRFSSGSSSKQVTAASIRCSVLNIPLTAPSLLSPLSCSPIVLTAASSCH</sequence>
<dbReference type="PANTHER" id="PTHR14471:SF5">
    <property type="entry name" value="E3 UBIQUITIN-PROTEIN LIGASE MARCHF10-RELATED"/>
    <property type="match status" value="1"/>
</dbReference>
<evidence type="ECO:0000313" key="8">
    <source>
        <dbReference type="Proteomes" id="UP000585614"/>
    </source>
</evidence>
<feature type="region of interest" description="Disordered" evidence="6">
    <location>
        <begin position="36"/>
        <end position="69"/>
    </location>
</feature>
<evidence type="ECO:0000313" key="7">
    <source>
        <dbReference type="EMBL" id="KAF6299026.1"/>
    </source>
</evidence>
<comment type="pathway">
    <text evidence="2">Protein modification; protein ubiquitination.</text>
</comment>